<feature type="chain" id="PRO_5028094879" description="C2H2-type domain-containing protein" evidence="7">
    <location>
        <begin position="21"/>
        <end position="363"/>
    </location>
</feature>
<evidence type="ECO:0000256" key="1">
    <source>
        <dbReference type="ARBA" id="ARBA00022723"/>
    </source>
</evidence>
<dbReference type="PANTHER" id="PTHR19818">
    <property type="entry name" value="ZINC FINGER PROTEIN ZIC AND GLI"/>
    <property type="match status" value="1"/>
</dbReference>
<dbReference type="PROSITE" id="PS00028">
    <property type="entry name" value="ZINC_FINGER_C2H2_1"/>
    <property type="match status" value="2"/>
</dbReference>
<evidence type="ECO:0000256" key="4">
    <source>
        <dbReference type="ARBA" id="ARBA00022833"/>
    </source>
</evidence>
<feature type="domain" description="C2H2-type" evidence="8">
    <location>
        <begin position="68"/>
        <end position="97"/>
    </location>
</feature>
<proteinExistence type="predicted"/>
<evidence type="ECO:0000259" key="8">
    <source>
        <dbReference type="PROSITE" id="PS50157"/>
    </source>
</evidence>
<dbReference type="PANTHER" id="PTHR19818:SF139">
    <property type="entry name" value="PAIR-RULE PROTEIN ODD-PAIRED"/>
    <property type="match status" value="1"/>
</dbReference>
<organism evidence="9 10">
    <name type="scientific">Meloidogyne enterolobii</name>
    <name type="common">Root-knot nematode worm</name>
    <name type="synonym">Meloidogyne mayaguensis</name>
    <dbReference type="NCBI Taxonomy" id="390850"/>
    <lineage>
        <taxon>Eukaryota</taxon>
        <taxon>Metazoa</taxon>
        <taxon>Ecdysozoa</taxon>
        <taxon>Nematoda</taxon>
        <taxon>Chromadorea</taxon>
        <taxon>Rhabditida</taxon>
        <taxon>Tylenchina</taxon>
        <taxon>Tylenchomorpha</taxon>
        <taxon>Tylenchoidea</taxon>
        <taxon>Meloidogynidae</taxon>
        <taxon>Meloidogyninae</taxon>
        <taxon>Meloidogyne</taxon>
    </lineage>
</organism>
<dbReference type="Gene3D" id="3.30.160.60">
    <property type="entry name" value="Classic Zinc Finger"/>
    <property type="match status" value="3"/>
</dbReference>
<sequence length="363" mass="42038">MKLSIFLLFCLFFKLDLVNLTERGDGKDGQHNFNPSRYRDGETSETETSQQMNVGEVLMENLGNGYSAKCDWNGCGRVFYDQNEFVEHVKEHTKNQKGPRRNCLWSGCNGKSFLQPNFAQHIRTHTGVKPYVCTYVDQNDVSCNEKFTRQENLKNHQREHTGEKITYKCAHCDKTFSSISSKTKHEKIHKDENYYRCPVFMCFKPIKCLNVLRYHVCKQHGEHVWDFIIKNKKMKKANNYGVIGIREDGTPYALVGQPTLPEAGQQHFGFPPYPHHGKQQYLTQIATNKEDHEQHFGHTQPHFKLFGKDIYVGDQDSTLPQYLYPSTEEEEQQMLLRAQEESARNAPFRSGNLAIGGNKLFLI</sequence>
<evidence type="ECO:0000313" key="9">
    <source>
        <dbReference type="EMBL" id="CAD2198141.1"/>
    </source>
</evidence>
<protein>
    <recommendedName>
        <fullName evidence="8">C2H2-type domain-containing protein</fullName>
    </recommendedName>
</protein>
<keyword evidence="2" id="KW-0677">Repeat</keyword>
<feature type="domain" description="C2H2-type" evidence="8">
    <location>
        <begin position="131"/>
        <end position="165"/>
    </location>
</feature>
<evidence type="ECO:0000256" key="2">
    <source>
        <dbReference type="ARBA" id="ARBA00022737"/>
    </source>
</evidence>
<dbReference type="AlphaFoldDB" id="A0A6V7XFY0"/>
<gene>
    <name evidence="9" type="ORF">MENT_LOCUS51431</name>
</gene>
<comment type="caution">
    <text evidence="9">The sequence shown here is derived from an EMBL/GenBank/DDBJ whole genome shotgun (WGS) entry which is preliminary data.</text>
</comment>
<dbReference type="OrthoDB" id="5968217at2759"/>
<dbReference type="FunFam" id="3.30.160.60:FF:002343">
    <property type="entry name" value="Zinc finger protein 33A"/>
    <property type="match status" value="1"/>
</dbReference>
<evidence type="ECO:0000256" key="5">
    <source>
        <dbReference type="PROSITE-ProRule" id="PRU00042"/>
    </source>
</evidence>
<feature type="domain" description="C2H2-type" evidence="8">
    <location>
        <begin position="167"/>
        <end position="194"/>
    </location>
</feature>
<evidence type="ECO:0000256" key="6">
    <source>
        <dbReference type="SAM" id="MobiDB-lite"/>
    </source>
</evidence>
<feature type="domain" description="C2H2-type" evidence="8">
    <location>
        <begin position="101"/>
        <end position="130"/>
    </location>
</feature>
<dbReference type="GO" id="GO:0008270">
    <property type="term" value="F:zinc ion binding"/>
    <property type="evidence" value="ECO:0007669"/>
    <property type="project" value="UniProtKB-KW"/>
</dbReference>
<reference evidence="9 10" key="1">
    <citation type="submission" date="2020-08" db="EMBL/GenBank/DDBJ databases">
        <authorList>
            <person name="Koutsovoulos G."/>
            <person name="Danchin GJ E."/>
        </authorList>
    </citation>
    <scope>NUCLEOTIDE SEQUENCE [LARGE SCALE GENOMIC DNA]</scope>
</reference>
<dbReference type="SUPFAM" id="SSF57667">
    <property type="entry name" value="beta-beta-alpha zinc fingers"/>
    <property type="match status" value="3"/>
</dbReference>
<accession>A0A6V7XFY0</accession>
<keyword evidence="7" id="KW-0732">Signal</keyword>
<evidence type="ECO:0000256" key="7">
    <source>
        <dbReference type="SAM" id="SignalP"/>
    </source>
</evidence>
<dbReference type="Proteomes" id="UP000580250">
    <property type="component" value="Unassembled WGS sequence"/>
</dbReference>
<feature type="region of interest" description="Disordered" evidence="6">
    <location>
        <begin position="26"/>
        <end position="49"/>
    </location>
</feature>
<name>A0A6V7XFY0_MELEN</name>
<keyword evidence="3 5" id="KW-0863">Zinc-finger</keyword>
<dbReference type="InterPro" id="IPR036236">
    <property type="entry name" value="Znf_C2H2_sf"/>
</dbReference>
<evidence type="ECO:0000313" key="10">
    <source>
        <dbReference type="Proteomes" id="UP000580250"/>
    </source>
</evidence>
<dbReference type="PROSITE" id="PS50157">
    <property type="entry name" value="ZINC_FINGER_C2H2_2"/>
    <property type="match status" value="4"/>
</dbReference>
<keyword evidence="4" id="KW-0862">Zinc</keyword>
<feature type="signal peptide" evidence="7">
    <location>
        <begin position="1"/>
        <end position="20"/>
    </location>
</feature>
<dbReference type="EMBL" id="CAJEWN010001526">
    <property type="protein sequence ID" value="CAD2198141.1"/>
    <property type="molecule type" value="Genomic_DNA"/>
</dbReference>
<dbReference type="GO" id="GO:0045944">
    <property type="term" value="P:positive regulation of transcription by RNA polymerase II"/>
    <property type="evidence" value="ECO:0007669"/>
    <property type="project" value="UniProtKB-ARBA"/>
</dbReference>
<dbReference type="InterPro" id="IPR050329">
    <property type="entry name" value="GLI_C2H2-zinc-finger"/>
</dbReference>
<dbReference type="GO" id="GO:0000981">
    <property type="term" value="F:DNA-binding transcription factor activity, RNA polymerase II-specific"/>
    <property type="evidence" value="ECO:0007669"/>
    <property type="project" value="TreeGrafter"/>
</dbReference>
<dbReference type="Pfam" id="PF00096">
    <property type="entry name" value="zf-C2H2"/>
    <property type="match status" value="1"/>
</dbReference>
<dbReference type="GO" id="GO:0000978">
    <property type="term" value="F:RNA polymerase II cis-regulatory region sequence-specific DNA binding"/>
    <property type="evidence" value="ECO:0007669"/>
    <property type="project" value="TreeGrafter"/>
</dbReference>
<dbReference type="GO" id="GO:0005634">
    <property type="term" value="C:nucleus"/>
    <property type="evidence" value="ECO:0007669"/>
    <property type="project" value="UniProtKB-ARBA"/>
</dbReference>
<dbReference type="InterPro" id="IPR013087">
    <property type="entry name" value="Znf_C2H2_type"/>
</dbReference>
<evidence type="ECO:0000256" key="3">
    <source>
        <dbReference type="ARBA" id="ARBA00022771"/>
    </source>
</evidence>
<keyword evidence="1" id="KW-0479">Metal-binding</keyword>
<dbReference type="SMART" id="SM00355">
    <property type="entry name" value="ZnF_C2H2"/>
    <property type="match status" value="5"/>
</dbReference>